<reference evidence="6" key="2">
    <citation type="submission" date="2013-04" db="UniProtKB">
        <authorList>
            <consortium name="EnsemblPlants"/>
        </authorList>
    </citation>
    <scope>IDENTIFICATION</scope>
</reference>
<evidence type="ECO:0000313" key="7">
    <source>
        <dbReference type="Proteomes" id="UP000006038"/>
    </source>
</evidence>
<dbReference type="InterPro" id="IPR027417">
    <property type="entry name" value="P-loop_NTPase"/>
</dbReference>
<dbReference type="Gene3D" id="1.10.8.430">
    <property type="entry name" value="Helical domain of apoptotic protease-activating factors"/>
    <property type="match status" value="1"/>
</dbReference>
<dbReference type="eggNOG" id="KOG4658">
    <property type="taxonomic scope" value="Eukaryota"/>
</dbReference>
<dbReference type="Gene3D" id="1.10.10.10">
    <property type="entry name" value="Winged helix-like DNA-binding domain superfamily/Winged helix DNA-binding domain"/>
    <property type="match status" value="1"/>
</dbReference>
<dbReference type="Proteomes" id="UP000006038">
    <property type="component" value="Chromosome 11"/>
</dbReference>
<dbReference type="EnsemblPlants" id="OB11G15860.1">
    <property type="protein sequence ID" value="OB11G15860.1"/>
    <property type="gene ID" value="OB11G15860"/>
</dbReference>
<evidence type="ECO:0000313" key="6">
    <source>
        <dbReference type="EnsemblPlants" id="OB11G15860.1"/>
    </source>
</evidence>
<sequence>MRYFILIDDLWETSSWDIVSSAFPKGECCCRVLTTTNIEEVALECCDYQYDDIYKMKPLSRDDSANLFFSSVFGSEHNCSEELKNVSYEIVRNCGGLPLGIMSIARFLANEVETLELWQHVKKLLSFSTATSHTSEDMLRNIVCLCYKSLPRHLKTCLQYLTMYPEGCIIWKADLVKQWTAEGFIRETEGEDTNAVADSYFDELVSRGIVQPNRKTYSDEVLSCTVHHMVFDVIKGISIEENFTTALDYSQSITKLPFKVRRLSLHVSNTKYATKPSNISLSQARSLNFYGLAGCLPSTLEFKQLRVLILQLWGDQEEFDLRGIFRLLQLRYVQVTTDMIVKLPANIQRLQYLETLQLNARVENVPSDIVHLPKLLHFRLRDVTLPDNIGCMVSLCTLESLDLSNNSEQNVWGLGEMTNLQDLHLNCSELSDCLKRNLTALASSLGKFGKLRTLVLAPSSGTSMYMDCSRVVSSPPLSLQRLELLPPICIFSRLPEWIGQLKKLRILKIVVRELLSSDVHSLAMLQELNVLSLDVQQSLEETIVFNHKAFPVLRYFKFRCAVVRLAFQAEAMPNLQKLKIEFKAHSGEQYGDMLAGIEHLLNLQEIIGRIGAAADAEESDKTATESALSDATKKLSSIPRFNIRWIHWVEEDVRVFPILDLPGRSSSSGNLLQSPVFSYINITIVQMRST</sequence>
<evidence type="ECO:0000259" key="3">
    <source>
        <dbReference type="Pfam" id="PF00931"/>
    </source>
</evidence>
<dbReference type="InterPro" id="IPR036388">
    <property type="entry name" value="WH-like_DNA-bd_sf"/>
</dbReference>
<evidence type="ECO:0000259" key="5">
    <source>
        <dbReference type="Pfam" id="PF23598"/>
    </source>
</evidence>
<dbReference type="Gramene" id="OB11G15860.1">
    <property type="protein sequence ID" value="OB11G15860.1"/>
    <property type="gene ID" value="OB11G15860"/>
</dbReference>
<dbReference type="InterPro" id="IPR002182">
    <property type="entry name" value="NB-ARC"/>
</dbReference>
<keyword evidence="7" id="KW-1185">Reference proteome</keyword>
<keyword evidence="1" id="KW-0677">Repeat</keyword>
<dbReference type="Pfam" id="PF00931">
    <property type="entry name" value="NB-ARC"/>
    <property type="match status" value="1"/>
</dbReference>
<dbReference type="GO" id="GO:0043531">
    <property type="term" value="F:ADP binding"/>
    <property type="evidence" value="ECO:0007669"/>
    <property type="project" value="InterPro"/>
</dbReference>
<dbReference type="InterPro" id="IPR058922">
    <property type="entry name" value="WHD_DRP"/>
</dbReference>
<dbReference type="GO" id="GO:0042742">
    <property type="term" value="P:defense response to bacterium"/>
    <property type="evidence" value="ECO:0007669"/>
    <property type="project" value="UniProtKB-ARBA"/>
</dbReference>
<dbReference type="InterPro" id="IPR032675">
    <property type="entry name" value="LRR_dom_sf"/>
</dbReference>
<reference evidence="6" key="1">
    <citation type="journal article" date="2013" name="Nat. Commun.">
        <title>Whole-genome sequencing of Oryza brachyantha reveals mechanisms underlying Oryza genome evolution.</title>
        <authorList>
            <person name="Chen J."/>
            <person name="Huang Q."/>
            <person name="Gao D."/>
            <person name="Wang J."/>
            <person name="Lang Y."/>
            <person name="Liu T."/>
            <person name="Li B."/>
            <person name="Bai Z."/>
            <person name="Luis Goicoechea J."/>
            <person name="Liang C."/>
            <person name="Chen C."/>
            <person name="Zhang W."/>
            <person name="Sun S."/>
            <person name="Liao Y."/>
            <person name="Zhang X."/>
            <person name="Yang L."/>
            <person name="Song C."/>
            <person name="Wang M."/>
            <person name="Shi J."/>
            <person name="Liu G."/>
            <person name="Liu J."/>
            <person name="Zhou H."/>
            <person name="Zhou W."/>
            <person name="Yu Q."/>
            <person name="An N."/>
            <person name="Chen Y."/>
            <person name="Cai Q."/>
            <person name="Wang B."/>
            <person name="Liu B."/>
            <person name="Min J."/>
            <person name="Huang Y."/>
            <person name="Wu H."/>
            <person name="Li Z."/>
            <person name="Zhang Y."/>
            <person name="Yin Y."/>
            <person name="Song W."/>
            <person name="Jiang J."/>
            <person name="Jackson S.A."/>
            <person name="Wing R.A."/>
            <person name="Wang J."/>
            <person name="Chen M."/>
        </authorList>
    </citation>
    <scope>NUCLEOTIDE SEQUENCE [LARGE SCALE GENOMIC DNA]</scope>
    <source>
        <strain evidence="6">cv. IRGC 101232</strain>
    </source>
</reference>
<dbReference type="SUPFAM" id="SSF52058">
    <property type="entry name" value="L domain-like"/>
    <property type="match status" value="1"/>
</dbReference>
<dbReference type="GO" id="GO:0009626">
    <property type="term" value="P:plant-type hypersensitive response"/>
    <property type="evidence" value="ECO:0007669"/>
    <property type="project" value="UniProtKB-ARBA"/>
</dbReference>
<accession>J3N700</accession>
<feature type="domain" description="NB-ARC" evidence="3">
    <location>
        <begin position="2"/>
        <end position="75"/>
    </location>
</feature>
<feature type="domain" description="Disease resistance R13L4/SHOC-2-like LRR" evidence="5">
    <location>
        <begin position="283"/>
        <end position="635"/>
    </location>
</feature>
<dbReference type="GO" id="GO:0002758">
    <property type="term" value="P:innate immune response-activating signaling pathway"/>
    <property type="evidence" value="ECO:0007669"/>
    <property type="project" value="UniProtKB-ARBA"/>
</dbReference>
<dbReference type="PANTHER" id="PTHR23155:SF1094">
    <property type="entry name" value="OS11G0686400 PROTEIN"/>
    <property type="match status" value="1"/>
</dbReference>
<organism evidence="6">
    <name type="scientific">Oryza brachyantha</name>
    <name type="common">malo sina</name>
    <dbReference type="NCBI Taxonomy" id="4533"/>
    <lineage>
        <taxon>Eukaryota</taxon>
        <taxon>Viridiplantae</taxon>
        <taxon>Streptophyta</taxon>
        <taxon>Embryophyta</taxon>
        <taxon>Tracheophyta</taxon>
        <taxon>Spermatophyta</taxon>
        <taxon>Magnoliopsida</taxon>
        <taxon>Liliopsida</taxon>
        <taxon>Poales</taxon>
        <taxon>Poaceae</taxon>
        <taxon>BOP clade</taxon>
        <taxon>Oryzoideae</taxon>
        <taxon>Oryzeae</taxon>
        <taxon>Oryzinae</taxon>
        <taxon>Oryza</taxon>
    </lineage>
</organism>
<dbReference type="OMA" id="NIRWIHW"/>
<dbReference type="PANTHER" id="PTHR23155">
    <property type="entry name" value="DISEASE RESISTANCE PROTEIN RP"/>
    <property type="match status" value="1"/>
</dbReference>
<keyword evidence="2" id="KW-0611">Plant defense</keyword>
<dbReference type="SUPFAM" id="SSF52540">
    <property type="entry name" value="P-loop containing nucleoside triphosphate hydrolases"/>
    <property type="match status" value="1"/>
</dbReference>
<dbReference type="Pfam" id="PF23598">
    <property type="entry name" value="LRR_14"/>
    <property type="match status" value="1"/>
</dbReference>
<evidence type="ECO:0000256" key="2">
    <source>
        <dbReference type="ARBA" id="ARBA00022821"/>
    </source>
</evidence>
<feature type="domain" description="Disease resistance protein winged helix" evidence="4">
    <location>
        <begin position="163"/>
        <end position="234"/>
    </location>
</feature>
<dbReference type="Pfam" id="PF23559">
    <property type="entry name" value="WHD_DRP"/>
    <property type="match status" value="1"/>
</dbReference>
<dbReference type="FunFam" id="1.10.10.10:FF:000322">
    <property type="entry name" value="Probable disease resistance protein At1g63360"/>
    <property type="match status" value="1"/>
</dbReference>
<proteinExistence type="predicted"/>
<dbReference type="Gene3D" id="3.80.10.10">
    <property type="entry name" value="Ribonuclease Inhibitor"/>
    <property type="match status" value="2"/>
</dbReference>
<dbReference type="AlphaFoldDB" id="J3N700"/>
<dbReference type="InterPro" id="IPR044974">
    <property type="entry name" value="Disease_R_plants"/>
</dbReference>
<dbReference type="InterPro" id="IPR042197">
    <property type="entry name" value="Apaf_helical"/>
</dbReference>
<protein>
    <submittedName>
        <fullName evidence="6">Uncharacterized protein</fullName>
    </submittedName>
</protein>
<name>J3N700_ORYBR</name>
<dbReference type="InterPro" id="IPR055414">
    <property type="entry name" value="LRR_R13L4/SHOC2-like"/>
</dbReference>
<evidence type="ECO:0000256" key="1">
    <source>
        <dbReference type="ARBA" id="ARBA00022737"/>
    </source>
</evidence>
<dbReference type="HOGENOM" id="CLU_000837_25_3_1"/>
<evidence type="ECO:0000259" key="4">
    <source>
        <dbReference type="Pfam" id="PF23559"/>
    </source>
</evidence>